<keyword evidence="6" id="KW-0802">TPR repeat</keyword>
<dbReference type="SUPFAM" id="SSF48452">
    <property type="entry name" value="TPR-like"/>
    <property type="match status" value="1"/>
</dbReference>
<keyword evidence="3" id="KW-0564">Palmitate</keyword>
<dbReference type="PROSITE" id="PS50005">
    <property type="entry name" value="TPR"/>
    <property type="match status" value="1"/>
</dbReference>
<dbReference type="HAMAP" id="MF_00922">
    <property type="entry name" value="OM_assembly_BamD"/>
    <property type="match status" value="1"/>
</dbReference>
<dbReference type="PANTHER" id="PTHR37423">
    <property type="entry name" value="SOLUBLE LYTIC MUREIN TRANSGLYCOSYLASE-RELATED"/>
    <property type="match status" value="1"/>
</dbReference>
<name>S0G402_9BACT</name>
<dbReference type="InterPro" id="IPR019734">
    <property type="entry name" value="TPR_rpt"/>
</dbReference>
<feature type="domain" description="Outer membrane lipoprotein BamD-like" evidence="8">
    <location>
        <begin position="27"/>
        <end position="206"/>
    </location>
</feature>
<dbReference type="PANTHER" id="PTHR37423:SF1">
    <property type="entry name" value="OUTER MEMBRANE PROTEIN ASSEMBLY FACTOR BAMD"/>
    <property type="match status" value="1"/>
</dbReference>
<keyword evidence="2" id="KW-0472">Membrane</keyword>
<dbReference type="EMBL" id="APJX01000006">
    <property type="protein sequence ID" value="EMS79027.1"/>
    <property type="molecule type" value="Genomic_DNA"/>
</dbReference>
<feature type="repeat" description="TPR" evidence="6">
    <location>
        <begin position="67"/>
        <end position="100"/>
    </location>
</feature>
<proteinExistence type="inferred from homology"/>
<evidence type="ECO:0000256" key="6">
    <source>
        <dbReference type="PROSITE-ProRule" id="PRU00339"/>
    </source>
</evidence>
<dbReference type="InterPro" id="IPR017689">
    <property type="entry name" value="BamD"/>
</dbReference>
<dbReference type="Pfam" id="PF13525">
    <property type="entry name" value="YfiO"/>
    <property type="match status" value="1"/>
</dbReference>
<organism evidence="9 10">
    <name type="scientific">Desulfotignum phosphitoxidans DSM 13687</name>
    <dbReference type="NCBI Taxonomy" id="1286635"/>
    <lineage>
        <taxon>Bacteria</taxon>
        <taxon>Pseudomonadati</taxon>
        <taxon>Thermodesulfobacteriota</taxon>
        <taxon>Desulfobacteria</taxon>
        <taxon>Desulfobacterales</taxon>
        <taxon>Desulfobacteraceae</taxon>
        <taxon>Desulfotignum</taxon>
    </lineage>
</organism>
<evidence type="ECO:0000313" key="9">
    <source>
        <dbReference type="EMBL" id="EMS79027.1"/>
    </source>
</evidence>
<sequence>MRTIICLICLAFLVSGCALFDSSRRMEKTADQLAADGASAFMNEKYRAAITEYTDLKDWYPFSRYAILAELKIADAHFQLKEYDQAIAAYDQFERMHPRNEAVPYVINQIGLCWFNQMDTVDRDITPAKNAMAQFKRLMEQFPDSEYAQEAPERIQACIDKIAGHELYVAKFYMKTGQYHAGLKRLEYIVEFYPGTEQSETALNLIPECAALAEDTEKE</sequence>
<comment type="caution">
    <text evidence="9">The sequence shown here is derived from an EMBL/GenBank/DDBJ whole genome shotgun (WGS) entry which is preliminary data.</text>
</comment>
<dbReference type="PROSITE" id="PS51257">
    <property type="entry name" value="PROKAR_LIPOPROTEIN"/>
    <property type="match status" value="1"/>
</dbReference>
<evidence type="ECO:0000256" key="4">
    <source>
        <dbReference type="ARBA" id="ARBA00023237"/>
    </source>
</evidence>
<dbReference type="NCBIfam" id="TIGR03302">
    <property type="entry name" value="OM_YfiO"/>
    <property type="match status" value="1"/>
</dbReference>
<evidence type="ECO:0000256" key="7">
    <source>
        <dbReference type="SAM" id="SignalP"/>
    </source>
</evidence>
<keyword evidence="10" id="KW-1185">Reference proteome</keyword>
<reference evidence="9 10" key="1">
    <citation type="journal article" date="2013" name="Genome Announc.">
        <title>Draft Genome Sequence of Desulfotignum phosphitoxidans DSM 13687 Strain FiPS-3.</title>
        <authorList>
            <person name="Poehlein A."/>
            <person name="Daniel R."/>
            <person name="Simeonova D.D."/>
        </authorList>
    </citation>
    <scope>NUCLEOTIDE SEQUENCE [LARGE SCALE GENOMIC DNA]</scope>
    <source>
        <strain evidence="9 10">DSM 13687</strain>
    </source>
</reference>
<dbReference type="RefSeq" id="WP_006966867.1">
    <property type="nucleotide sequence ID" value="NZ_APJX01000006.1"/>
</dbReference>
<evidence type="ECO:0000259" key="8">
    <source>
        <dbReference type="Pfam" id="PF13525"/>
    </source>
</evidence>
<dbReference type="Gene3D" id="1.25.40.10">
    <property type="entry name" value="Tetratricopeptide repeat domain"/>
    <property type="match status" value="1"/>
</dbReference>
<dbReference type="GO" id="GO:0051205">
    <property type="term" value="P:protein insertion into membrane"/>
    <property type="evidence" value="ECO:0007669"/>
    <property type="project" value="TreeGrafter"/>
</dbReference>
<dbReference type="InterPro" id="IPR011990">
    <property type="entry name" value="TPR-like_helical_dom_sf"/>
</dbReference>
<evidence type="ECO:0000256" key="5">
    <source>
        <dbReference type="ARBA" id="ARBA00023288"/>
    </source>
</evidence>
<feature type="signal peptide" evidence="7">
    <location>
        <begin position="1"/>
        <end position="20"/>
    </location>
</feature>
<keyword evidence="4" id="KW-0998">Cell outer membrane</keyword>
<accession>S0G402</accession>
<dbReference type="InterPro" id="IPR039565">
    <property type="entry name" value="BamD-like"/>
</dbReference>
<dbReference type="GO" id="GO:1990063">
    <property type="term" value="C:Bam protein complex"/>
    <property type="evidence" value="ECO:0007669"/>
    <property type="project" value="TreeGrafter"/>
</dbReference>
<dbReference type="OrthoDB" id="9781894at2"/>
<protein>
    <submittedName>
        <fullName evidence="9">Competence lipoprotein ComL</fullName>
    </submittedName>
</protein>
<evidence type="ECO:0000256" key="3">
    <source>
        <dbReference type="ARBA" id="ARBA00023139"/>
    </source>
</evidence>
<keyword evidence="5 9" id="KW-0449">Lipoprotein</keyword>
<evidence type="ECO:0000313" key="10">
    <source>
        <dbReference type="Proteomes" id="UP000014216"/>
    </source>
</evidence>
<gene>
    <name evidence="9" type="primary">comL</name>
    <name evidence="9" type="ORF">Dpo_6c02260</name>
</gene>
<evidence type="ECO:0000256" key="2">
    <source>
        <dbReference type="ARBA" id="ARBA00023136"/>
    </source>
</evidence>
<dbReference type="Proteomes" id="UP000014216">
    <property type="component" value="Unassembled WGS sequence"/>
</dbReference>
<feature type="chain" id="PRO_5009019890" evidence="7">
    <location>
        <begin position="21"/>
        <end position="219"/>
    </location>
</feature>
<evidence type="ECO:0000256" key="1">
    <source>
        <dbReference type="ARBA" id="ARBA00022729"/>
    </source>
</evidence>
<keyword evidence="1 7" id="KW-0732">Signal</keyword>
<dbReference type="AlphaFoldDB" id="S0G402"/>